<feature type="region of interest" description="Disordered" evidence="1">
    <location>
        <begin position="312"/>
        <end position="376"/>
    </location>
</feature>
<proteinExistence type="predicted"/>
<accession>A0A061BL04</accession>
<feature type="compositionally biased region" description="Basic and acidic residues" evidence="1">
    <location>
        <begin position="122"/>
        <end position="132"/>
    </location>
</feature>
<feature type="region of interest" description="Disordered" evidence="1">
    <location>
        <begin position="109"/>
        <end position="153"/>
    </location>
</feature>
<gene>
    <name evidence="2" type="ORF">RHTO0S_15e01552g</name>
</gene>
<sequence length="470" mass="50727">MSSSCLPLPGTEFASPEALRLAVHKGCLAKGYELAVRHGGGFCGELGCRVAAKGGGACAFRLLYSGSGTQVHVTQIHEEHTCSQEVRMLRRLAARAWVRSKIVQLEAKLKQPGSTRPVQSSERTDTYNKDASDESEAEADEQQRSPHRSLRSRAAVDYHEPGLSLLSSCFNSDDEGAMEQSNEDNADQSGEGSVSTSAAKRQTFEWPQISEVREDASRVAETTCLAAPAVGDTFTSARDLPVQLHAFAAQMGFTMHRRRCSKDGSWVAIGCSRGRNRSKLSRQGKCACVVEADRDAHGSYRLSKVVLRHNHDLAPPNDVDEPEPEATPSAASTSASAPLAGPSNSHATTSFFSPPPLPSPQHPRFHFDTRQPQSQPAPARLPALAFVADLKALISLLIPDFSPASTSRLASQLVGAGVRSVSELTDFLLFEGDSVLPGFLEGLAYREGDEIAEDAFLFFQLLRAYSMDNA</sequence>
<feature type="compositionally biased region" description="Acidic residues" evidence="1">
    <location>
        <begin position="172"/>
        <end position="186"/>
    </location>
</feature>
<organism evidence="2">
    <name type="scientific">Rhodotorula toruloides</name>
    <name type="common">Yeast</name>
    <name type="synonym">Rhodosporidium toruloides</name>
    <dbReference type="NCBI Taxonomy" id="5286"/>
    <lineage>
        <taxon>Eukaryota</taxon>
        <taxon>Fungi</taxon>
        <taxon>Dikarya</taxon>
        <taxon>Basidiomycota</taxon>
        <taxon>Pucciniomycotina</taxon>
        <taxon>Microbotryomycetes</taxon>
        <taxon>Sporidiobolales</taxon>
        <taxon>Sporidiobolaceae</taxon>
        <taxon>Rhodotorula</taxon>
    </lineage>
</organism>
<feature type="region of interest" description="Disordered" evidence="1">
    <location>
        <begin position="169"/>
        <end position="207"/>
    </location>
</feature>
<evidence type="ECO:0000256" key="1">
    <source>
        <dbReference type="SAM" id="MobiDB-lite"/>
    </source>
</evidence>
<feature type="compositionally biased region" description="Low complexity" evidence="1">
    <location>
        <begin position="326"/>
        <end position="343"/>
    </location>
</feature>
<name>A0A061BL04_RHOTO</name>
<evidence type="ECO:0000313" key="2">
    <source>
        <dbReference type="EMBL" id="CDR47755.1"/>
    </source>
</evidence>
<protein>
    <submittedName>
        <fullName evidence="2">RHTO0S15e01552g1_1</fullName>
    </submittedName>
</protein>
<reference evidence="2" key="1">
    <citation type="journal article" date="2014" name="Genome Announc.">
        <title>Draft genome sequence of Rhodosporidium toruloides CECT1137, an oleaginous yeast of biotechnological interest.</title>
        <authorList>
            <person name="Morin N."/>
            <person name="Calcas X."/>
            <person name="Devillers H."/>
            <person name="Durrens P."/>
            <person name="Sherman D.J."/>
            <person name="Nicaud J.-M."/>
            <person name="Neuveglise C."/>
        </authorList>
    </citation>
    <scope>NUCLEOTIDE SEQUENCE</scope>
    <source>
        <strain evidence="2">CECT1137</strain>
    </source>
</reference>
<feature type="compositionally biased region" description="Polar residues" evidence="1">
    <location>
        <begin position="187"/>
        <end position="200"/>
    </location>
</feature>
<dbReference type="EMBL" id="LK052950">
    <property type="protein sequence ID" value="CDR47755.1"/>
    <property type="molecule type" value="Genomic_DNA"/>
</dbReference>
<feature type="compositionally biased region" description="Polar residues" evidence="1">
    <location>
        <begin position="112"/>
        <end position="121"/>
    </location>
</feature>
<dbReference type="AlphaFoldDB" id="A0A061BL04"/>
<dbReference type="OrthoDB" id="747268at2759"/>